<name>A0A1I0JWB9_9FIRM</name>
<dbReference type="EMBL" id="FOIO01000071">
    <property type="protein sequence ID" value="SEU15221.1"/>
    <property type="molecule type" value="Genomic_DNA"/>
</dbReference>
<dbReference type="InterPro" id="IPR024234">
    <property type="entry name" value="DUF3801"/>
</dbReference>
<evidence type="ECO:0008006" key="3">
    <source>
        <dbReference type="Google" id="ProtNLM"/>
    </source>
</evidence>
<organism evidence="1 2">
    <name type="scientific">Enterocloster clostridioformis</name>
    <dbReference type="NCBI Taxonomy" id="1531"/>
    <lineage>
        <taxon>Bacteria</taxon>
        <taxon>Bacillati</taxon>
        <taxon>Bacillota</taxon>
        <taxon>Clostridia</taxon>
        <taxon>Lachnospirales</taxon>
        <taxon>Lachnospiraceae</taxon>
        <taxon>Enterocloster</taxon>
    </lineage>
</organism>
<evidence type="ECO:0000313" key="1">
    <source>
        <dbReference type="EMBL" id="SEU15221.1"/>
    </source>
</evidence>
<gene>
    <name evidence="1" type="ORF">SAMN05216521_107124</name>
</gene>
<dbReference type="Proteomes" id="UP000182121">
    <property type="component" value="Unassembled WGS sequence"/>
</dbReference>
<dbReference type="Pfam" id="PF12687">
    <property type="entry name" value="DUF3801"/>
    <property type="match status" value="1"/>
</dbReference>
<protein>
    <recommendedName>
        <fullName evidence="3">PcfB family protein</fullName>
    </recommendedName>
</protein>
<evidence type="ECO:0000313" key="2">
    <source>
        <dbReference type="Proteomes" id="UP000182121"/>
    </source>
</evidence>
<dbReference type="AlphaFoldDB" id="A0A1I0JWB9"/>
<reference evidence="1 2" key="1">
    <citation type="submission" date="2016-10" db="EMBL/GenBank/DDBJ databases">
        <authorList>
            <person name="Varghese N."/>
            <person name="Submissions S."/>
        </authorList>
    </citation>
    <scope>NUCLEOTIDE SEQUENCE [LARGE SCALE GENOMIC DNA]</scope>
    <source>
        <strain evidence="1 2">NLAE-zl-C196</strain>
    </source>
</reference>
<accession>A0A1I0JWB9</accession>
<dbReference type="RefSeq" id="WP_074664268.1">
    <property type="nucleotide sequence ID" value="NZ_FOIO01000071.1"/>
</dbReference>
<comment type="caution">
    <text evidence="1">The sequence shown here is derived from an EMBL/GenBank/DDBJ whole genome shotgun (WGS) entry which is preliminary data.</text>
</comment>
<sequence length="160" mass="18263">MQEEVENRTVNLAISTTRLTVRTIIAGIRKFLQYQEKKKAQKGRDPAVHGKQSVKKLLGQNQGAANAEIEKEGIKDFERLAKKYGVDFAVRKDKTVDPPRYFVFVRAKDSDALDAICKEYQARAMTKDKKPSVLAQLSKFKNLVASLPKKIREKKQERDL</sequence>
<proteinExistence type="predicted"/>